<proteinExistence type="predicted"/>
<gene>
    <name evidence="1" type="ORF">JM946_15710</name>
</gene>
<dbReference type="GO" id="GO:0032259">
    <property type="term" value="P:methylation"/>
    <property type="evidence" value="ECO:0007669"/>
    <property type="project" value="UniProtKB-KW"/>
</dbReference>
<dbReference type="Pfam" id="PF13489">
    <property type="entry name" value="Methyltransf_23"/>
    <property type="match status" value="1"/>
</dbReference>
<evidence type="ECO:0000313" key="2">
    <source>
        <dbReference type="Proteomes" id="UP000661077"/>
    </source>
</evidence>
<comment type="caution">
    <text evidence="1">The sequence shown here is derived from an EMBL/GenBank/DDBJ whole genome shotgun (WGS) entry which is preliminary data.</text>
</comment>
<protein>
    <submittedName>
        <fullName evidence="1">Class I SAM-dependent methyltransferase</fullName>
    </submittedName>
</protein>
<organism evidence="1 2">
    <name type="scientific">Steroidobacter gossypii</name>
    <dbReference type="NCBI Taxonomy" id="2805490"/>
    <lineage>
        <taxon>Bacteria</taxon>
        <taxon>Pseudomonadati</taxon>
        <taxon>Pseudomonadota</taxon>
        <taxon>Gammaproteobacteria</taxon>
        <taxon>Steroidobacterales</taxon>
        <taxon>Steroidobacteraceae</taxon>
        <taxon>Steroidobacter</taxon>
    </lineage>
</organism>
<keyword evidence="1" id="KW-0808">Transferase</keyword>
<reference evidence="1 2" key="1">
    <citation type="journal article" date="2021" name="Int. J. Syst. Evol. Microbiol.">
        <title>Steroidobacter gossypii sp. nov., isolated from soil of cotton cropping field.</title>
        <authorList>
            <person name="Huang R."/>
            <person name="Yang S."/>
            <person name="Zhen C."/>
            <person name="Liu W."/>
        </authorList>
    </citation>
    <scope>NUCLEOTIDE SEQUENCE [LARGE SCALE GENOMIC DNA]</scope>
    <source>
        <strain evidence="1 2">S1-65</strain>
    </source>
</reference>
<evidence type="ECO:0000313" key="1">
    <source>
        <dbReference type="EMBL" id="MBM0106178.1"/>
    </source>
</evidence>
<dbReference type="SUPFAM" id="SSF53335">
    <property type="entry name" value="S-adenosyl-L-methionine-dependent methyltransferases"/>
    <property type="match status" value="1"/>
</dbReference>
<dbReference type="EMBL" id="JAEVLS010000003">
    <property type="protein sequence ID" value="MBM0106178.1"/>
    <property type="molecule type" value="Genomic_DNA"/>
</dbReference>
<dbReference type="GO" id="GO:0008168">
    <property type="term" value="F:methyltransferase activity"/>
    <property type="evidence" value="ECO:0007669"/>
    <property type="project" value="UniProtKB-KW"/>
</dbReference>
<accession>A0ABS1WYW7</accession>
<dbReference type="Gene3D" id="3.40.50.150">
    <property type="entry name" value="Vaccinia Virus protein VP39"/>
    <property type="match status" value="1"/>
</dbReference>
<dbReference type="InterPro" id="IPR029063">
    <property type="entry name" value="SAM-dependent_MTases_sf"/>
</dbReference>
<keyword evidence="2" id="KW-1185">Reference proteome</keyword>
<dbReference type="RefSeq" id="WP_203168290.1">
    <property type="nucleotide sequence ID" value="NZ_JAEVLS010000003.1"/>
</dbReference>
<name>A0ABS1WYW7_9GAMM</name>
<dbReference type="Proteomes" id="UP000661077">
    <property type="component" value="Unassembled WGS sequence"/>
</dbReference>
<sequence length="229" mass="26043">MDELIVADDPLFRPVDIHARELYRFQRAFEATQRPTGKKILDIGAYPGTAFKVFGQHNQYQSFGITQSDYFSEFLRRNAIVHINESIESYRAPSDADIILFMEIIEHLRQPLRALQNLRAIAKPGALIYVTTNNASYYGYILKLIFGRNPLDSIASEASDYPGHTRYYGLHELMTEMSRAGFEIVSGRHLNLLPAVRFYRNRAFAAVKNSIGAVVPARYATHIEIVARA</sequence>
<keyword evidence="1" id="KW-0489">Methyltransferase</keyword>